<dbReference type="Gene3D" id="1.10.10.60">
    <property type="entry name" value="Homeodomain-like"/>
    <property type="match status" value="1"/>
</dbReference>
<evidence type="ECO:0000259" key="1">
    <source>
        <dbReference type="Pfam" id="PF06527"/>
    </source>
</evidence>
<dbReference type="RefSeq" id="WP_114747122.1">
    <property type="nucleotide sequence ID" value="NZ_QQAY01000021.1"/>
</dbReference>
<dbReference type="EMBL" id="QQAY01000021">
    <property type="protein sequence ID" value="RDI37526.1"/>
    <property type="molecule type" value="Genomic_DNA"/>
</dbReference>
<reference evidence="3 4" key="1">
    <citation type="submission" date="2018-07" db="EMBL/GenBank/DDBJ databases">
        <title>Genomic Encyclopedia of Type Strains, Phase IV (KMG-IV): sequencing the most valuable type-strain genomes for metagenomic binning, comparative biology and taxonomic classification.</title>
        <authorList>
            <person name="Goeker M."/>
        </authorList>
    </citation>
    <scope>NUCLEOTIDE SEQUENCE [LARGE SCALE GENOMIC DNA]</scope>
    <source>
        <strain evidence="3 4">DSM 25281</strain>
    </source>
</reference>
<protein>
    <submittedName>
        <fullName evidence="3">TniQ protein</fullName>
    </submittedName>
</protein>
<dbReference type="InterPro" id="IPR032750">
    <property type="entry name" value="TnsD_C"/>
</dbReference>
<dbReference type="Pfam" id="PF15978">
    <property type="entry name" value="TnsD"/>
    <property type="match status" value="1"/>
</dbReference>
<dbReference type="AlphaFoldDB" id="A0A370G3D3"/>
<evidence type="ECO:0000259" key="2">
    <source>
        <dbReference type="Pfam" id="PF15978"/>
    </source>
</evidence>
<evidence type="ECO:0000313" key="3">
    <source>
        <dbReference type="EMBL" id="RDI37526.1"/>
    </source>
</evidence>
<evidence type="ECO:0000313" key="4">
    <source>
        <dbReference type="Proteomes" id="UP000255326"/>
    </source>
</evidence>
<name>A0A370G3D3_9BACI</name>
<comment type="caution">
    <text evidence="3">The sequence shown here is derived from an EMBL/GenBank/DDBJ whole genome shotgun (WGS) entry which is preliminary data.</text>
</comment>
<organism evidence="3 4">
    <name type="scientific">Falsibacillus pallidus</name>
    <dbReference type="NCBI Taxonomy" id="493781"/>
    <lineage>
        <taxon>Bacteria</taxon>
        <taxon>Bacillati</taxon>
        <taxon>Bacillota</taxon>
        <taxon>Bacilli</taxon>
        <taxon>Bacillales</taxon>
        <taxon>Bacillaceae</taxon>
        <taxon>Falsibacillus</taxon>
    </lineage>
</organism>
<accession>A0A370G3D3</accession>
<dbReference type="OrthoDB" id="470139at2"/>
<dbReference type="InterPro" id="IPR009492">
    <property type="entry name" value="TniQ"/>
</dbReference>
<dbReference type="Proteomes" id="UP000255326">
    <property type="component" value="Unassembled WGS sequence"/>
</dbReference>
<proteinExistence type="predicted"/>
<sequence length="624" mass="73070">MICCFPTLYDDEMLFSVIARYHKYSGNENPKHTSNEIFGMKTICATTVLPANLNQFSQRIPDNNKYTPDQIIENHTLFPYYSPFIPEDRYLELVRRMREENGASLYMKLGRVSSNIKSNDYLKYCSQCVDEELNNNGEAYWHRTHQVEGVKICSKHLTELNDSNVFFSDRKHKHAFIPLETINSSKCNSTEVIPKSEYKHHIFIAEQTYFLLNNNIKPLKSIKIQNYYLVKLKELGLVSVGERIRWKELIPQFNDYYGKEFLQSLNCYVELDKKDNWLHKLLRKSELSCHPLRHILFLGFLGETIHKMVSNIDQASYFPFGRGPWLCLNRAAPHFREPIINSCSITRDYKSGDPVGTFTCSCGFVYSRKGPDKTEGDQYKIGRIKCFGSIWEEKAKELKQSGFSLRNVANILGVDSKTVKKHLTGKLENMPYEKSTLQEERKQSYRSQWTKLMSINKESSITELRHRDPKTYMWLYRNDKEWLIKHSCIDIKKNTKNSCLRIDWEKRDAEMSVKVEPVVGEILKERYPFVKVTKNEIFRRLNESTCFSKNLNKLPLTQEALNQSLETTEQFQIRRIKCVVAEMRKTHGSIKVWKVIRSAGLKSVYVDKLKSEITEEIEGLKKKC</sequence>
<keyword evidence="4" id="KW-1185">Reference proteome</keyword>
<feature type="domain" description="Transposon Tn7 transposition protein TnsD C-terminal" evidence="2">
    <location>
        <begin position="204"/>
        <end position="561"/>
    </location>
</feature>
<feature type="domain" description="TniQ" evidence="1">
    <location>
        <begin position="5"/>
        <end position="160"/>
    </location>
</feature>
<dbReference type="Pfam" id="PF06527">
    <property type="entry name" value="TniQ"/>
    <property type="match status" value="1"/>
</dbReference>
<gene>
    <name evidence="3" type="ORF">DFR59_12123</name>
</gene>